<dbReference type="AlphaFoldDB" id="A0A9X3CM75"/>
<keyword evidence="1" id="KW-0472">Membrane</keyword>
<gene>
    <name evidence="3" type="ORF">MD535_06780</name>
</gene>
<feature type="transmembrane region" description="Helical" evidence="1">
    <location>
        <begin position="416"/>
        <end position="436"/>
    </location>
</feature>
<keyword evidence="1" id="KW-1133">Transmembrane helix</keyword>
<accession>A0A9X3CM75</accession>
<evidence type="ECO:0000313" key="4">
    <source>
        <dbReference type="Proteomes" id="UP001155587"/>
    </source>
</evidence>
<dbReference type="PANTHER" id="PTHR40940">
    <property type="entry name" value="PROTEIN BATD-RELATED"/>
    <property type="match status" value="1"/>
</dbReference>
<proteinExistence type="predicted"/>
<evidence type="ECO:0000256" key="2">
    <source>
        <dbReference type="SAM" id="SignalP"/>
    </source>
</evidence>
<protein>
    <submittedName>
        <fullName evidence="3">BatD family protein</fullName>
    </submittedName>
</protein>
<name>A0A9X3CM75_9VIBR</name>
<dbReference type="InterPro" id="IPR025738">
    <property type="entry name" value="BatD"/>
</dbReference>
<comment type="caution">
    <text evidence="3">The sequence shown here is derived from an EMBL/GenBank/DDBJ whole genome shotgun (WGS) entry which is preliminary data.</text>
</comment>
<evidence type="ECO:0000256" key="1">
    <source>
        <dbReference type="SAM" id="Phobius"/>
    </source>
</evidence>
<dbReference type="PANTHER" id="PTHR40940:SF1">
    <property type="entry name" value="PROTEIN BATD"/>
    <property type="match status" value="1"/>
</dbReference>
<keyword evidence="1" id="KW-0812">Transmembrane</keyword>
<keyword evidence="4" id="KW-1185">Reference proteome</keyword>
<organism evidence="3 4">
    <name type="scientific">Vibrio qingdaonensis</name>
    <dbReference type="NCBI Taxonomy" id="2829491"/>
    <lineage>
        <taxon>Bacteria</taxon>
        <taxon>Pseudomonadati</taxon>
        <taxon>Pseudomonadota</taxon>
        <taxon>Gammaproteobacteria</taxon>
        <taxon>Vibrionales</taxon>
        <taxon>Vibrionaceae</taxon>
        <taxon>Vibrio</taxon>
    </lineage>
</organism>
<sequence>MKNMNLHPLLLGLLLTLCGLISFPSWALNVTASVNKTKVSKDEVIQLRVVADEKLDGNKVSFDALSGDFYTGRANFSSSVNILNGSRTDSSVWTIAIAPQRIGKIVIPSFDVNGVKTAPITLSVTIDEQTPTTDDMIEVRTQIGKQQLFPKESTLLDVRIIVKVDPRLLQNPELVQPIANGVSLDAIGEPKQYQAVLDGVDVLIIDQQYRVTAKDAGDFTLQAPTLSGGVLYGNNRSGSTKILTLNPKAPTLAITVHPIPENYQGIWLPTSKLSMTQSWQRADGSLVSSNDTEMATGDALTRTITLTAMGLTANQLPNLSIKNPDAFRVYPEKPTFTENSDGSVTMTTKQVLIAKQAGNYELPKIIVNWWNTTTNLADQSTSPGLTVSVQQSDEAPISFAPPDVAPPAEVVKDAGLWPYLSGILALLWLFSTFMWYRASKHAPRSNVETLQTGDSHLPIKQRLIQAIKDNQAIEAQSVFHMWIKSNQGLSASTVAQIQAQLTEMSRLSLTGELERNESSSWDSSHVIGLIESARLTKEGHELPPL</sequence>
<dbReference type="Pfam" id="PF13584">
    <property type="entry name" value="BatD"/>
    <property type="match status" value="2"/>
</dbReference>
<evidence type="ECO:0000313" key="3">
    <source>
        <dbReference type="EMBL" id="MCW8345714.1"/>
    </source>
</evidence>
<keyword evidence="2" id="KW-0732">Signal</keyword>
<reference evidence="3" key="1">
    <citation type="submission" date="2022-02" db="EMBL/GenBank/DDBJ databases">
        <title>Vibrio sp. nov, a new bacterium isolated from seawater.</title>
        <authorList>
            <person name="Yuan Y."/>
        </authorList>
    </citation>
    <scope>NUCLEOTIDE SEQUENCE</scope>
    <source>
        <strain evidence="3">ZSDZ65</strain>
    </source>
</reference>
<dbReference type="EMBL" id="JAKRRY010000006">
    <property type="protein sequence ID" value="MCW8345714.1"/>
    <property type="molecule type" value="Genomic_DNA"/>
</dbReference>
<feature type="signal peptide" evidence="2">
    <location>
        <begin position="1"/>
        <end position="27"/>
    </location>
</feature>
<dbReference type="RefSeq" id="WP_265674126.1">
    <property type="nucleotide sequence ID" value="NZ_JAKRRY010000006.1"/>
</dbReference>
<dbReference type="Proteomes" id="UP001155587">
    <property type="component" value="Unassembled WGS sequence"/>
</dbReference>
<feature type="chain" id="PRO_5040806660" evidence="2">
    <location>
        <begin position="28"/>
        <end position="545"/>
    </location>
</feature>